<keyword evidence="5" id="KW-1185">Reference proteome</keyword>
<keyword evidence="2" id="KW-0677">Repeat</keyword>
<dbReference type="SMART" id="SM00320">
    <property type="entry name" value="WD40"/>
    <property type="match status" value="5"/>
</dbReference>
<evidence type="ECO:0000256" key="3">
    <source>
        <dbReference type="PROSITE-ProRule" id="PRU00221"/>
    </source>
</evidence>
<reference evidence="4" key="1">
    <citation type="submission" date="2020-06" db="EMBL/GenBank/DDBJ databases">
        <title>Draft genome of Bugula neritina, a colonial animal packing powerful symbionts and potential medicines.</title>
        <authorList>
            <person name="Rayko M."/>
        </authorList>
    </citation>
    <scope>NUCLEOTIDE SEQUENCE [LARGE SCALE GENOMIC DNA]</scope>
    <source>
        <strain evidence="4">Kwan_BN1</strain>
    </source>
</reference>
<organism evidence="4 5">
    <name type="scientific">Bugula neritina</name>
    <name type="common">Brown bryozoan</name>
    <name type="synonym">Sertularia neritina</name>
    <dbReference type="NCBI Taxonomy" id="10212"/>
    <lineage>
        <taxon>Eukaryota</taxon>
        <taxon>Metazoa</taxon>
        <taxon>Spiralia</taxon>
        <taxon>Lophotrochozoa</taxon>
        <taxon>Bryozoa</taxon>
        <taxon>Gymnolaemata</taxon>
        <taxon>Cheilostomatida</taxon>
        <taxon>Flustrina</taxon>
        <taxon>Buguloidea</taxon>
        <taxon>Bugulidae</taxon>
        <taxon>Bugula</taxon>
    </lineage>
</organism>
<dbReference type="PANTHER" id="PTHR44666:SF1">
    <property type="entry name" value="WD REPEAT-CONTAINING PROTEIN 53"/>
    <property type="match status" value="1"/>
</dbReference>
<feature type="repeat" description="WD" evidence="3">
    <location>
        <begin position="199"/>
        <end position="239"/>
    </location>
</feature>
<comment type="caution">
    <text evidence="4">The sequence shown here is derived from an EMBL/GenBank/DDBJ whole genome shotgun (WGS) entry which is preliminary data.</text>
</comment>
<name>A0A7J7IWM7_BUGNE</name>
<protein>
    <submittedName>
        <fullName evidence="4">WDR53</fullName>
    </submittedName>
</protein>
<dbReference type="InterPro" id="IPR019775">
    <property type="entry name" value="WD40_repeat_CS"/>
</dbReference>
<dbReference type="PANTHER" id="PTHR44666">
    <property type="entry name" value="WD REPEAT-CONTAINING PROTEIN 53"/>
    <property type="match status" value="1"/>
</dbReference>
<evidence type="ECO:0000256" key="1">
    <source>
        <dbReference type="ARBA" id="ARBA00022574"/>
    </source>
</evidence>
<evidence type="ECO:0000313" key="5">
    <source>
        <dbReference type="Proteomes" id="UP000593567"/>
    </source>
</evidence>
<dbReference type="InterPro" id="IPR036322">
    <property type="entry name" value="WD40_repeat_dom_sf"/>
</dbReference>
<dbReference type="PROSITE" id="PS50082">
    <property type="entry name" value="WD_REPEATS_2"/>
    <property type="match status" value="2"/>
</dbReference>
<dbReference type="InterPro" id="IPR015943">
    <property type="entry name" value="WD40/YVTN_repeat-like_dom_sf"/>
</dbReference>
<accession>A0A7J7IWM7</accession>
<dbReference type="Pfam" id="PF00400">
    <property type="entry name" value="WD40"/>
    <property type="match status" value="2"/>
</dbReference>
<dbReference type="Gene3D" id="2.130.10.10">
    <property type="entry name" value="YVTN repeat-like/Quinoprotein amine dehydrogenase"/>
    <property type="match status" value="2"/>
</dbReference>
<dbReference type="InterPro" id="IPR001680">
    <property type="entry name" value="WD40_rpt"/>
</dbReference>
<gene>
    <name evidence="4" type="ORF">EB796_023717</name>
</gene>
<dbReference type="InterPro" id="IPR042453">
    <property type="entry name" value="WDR53"/>
</dbReference>
<dbReference type="PROSITE" id="PS00678">
    <property type="entry name" value="WD_REPEATS_1"/>
    <property type="match status" value="1"/>
</dbReference>
<keyword evidence="1 3" id="KW-0853">WD repeat</keyword>
<dbReference type="SUPFAM" id="SSF50978">
    <property type="entry name" value="WD40 repeat-like"/>
    <property type="match status" value="1"/>
</dbReference>
<evidence type="ECO:0000256" key="2">
    <source>
        <dbReference type="ARBA" id="ARBA00022737"/>
    </source>
</evidence>
<dbReference type="EMBL" id="VXIV02003349">
    <property type="protein sequence ID" value="KAF6017957.1"/>
    <property type="molecule type" value="Genomic_DNA"/>
</dbReference>
<proteinExistence type="predicted"/>
<evidence type="ECO:0000313" key="4">
    <source>
        <dbReference type="EMBL" id="KAF6017957.1"/>
    </source>
</evidence>
<dbReference type="Proteomes" id="UP000593567">
    <property type="component" value="Unassembled WGS sequence"/>
</dbReference>
<dbReference type="AlphaFoldDB" id="A0A7J7IWM7"/>
<feature type="repeat" description="WD" evidence="3">
    <location>
        <begin position="94"/>
        <end position="136"/>
    </location>
</feature>
<dbReference type="OrthoDB" id="2161379at2759"/>
<sequence>MDTKSPPQHFQLDMQDSVNVICPRSSDTWLMGCGKHLLQVQLNSASLTLLWSVECGDEINSVDINDKQTCCAVADDTGSVSLIDLKSGKMHKKLSGHDNICQCVKFRPKSPWCLLSGGLDCMLFLWDFKKGQALASVNMADEIRKGEVESEKSSYVVNPPLIHSLCITADGLIAAVGLENGKIMLFTIGGKGLKLASCFDAHSQGVSSLGLTNDLTLVSAGNDTRIVVWALSTARAPGKTLVWANELHSITHAEKPSGIQILNESKRIIVADETETVKIYDYS</sequence>